<reference evidence="2" key="1">
    <citation type="journal article" date="2020" name="Phytopathology">
        <title>Genome Sequence Resources of Colletotrichum truncatum, C. plurivorum, C. musicola, and C. sojae: Four Species Pathogenic to Soybean (Glycine max).</title>
        <authorList>
            <person name="Rogerio F."/>
            <person name="Boufleur T.R."/>
            <person name="Ciampi-Guillardi M."/>
            <person name="Sukno S.A."/>
            <person name="Thon M.R."/>
            <person name="Massola Junior N.S."/>
            <person name="Baroncelli R."/>
        </authorList>
    </citation>
    <scope>NUCLEOTIDE SEQUENCE</scope>
    <source>
        <strain evidence="2">LFN00145</strain>
    </source>
</reference>
<sequence>MGDNPVGERGRPPDQLRANNRGSEVSRCSQSPAEASLPSLRPSPLSHRRSSTPSYFELDVSYHENSHYTYSTADRSDTHSRDGDPRLLTVRHSSETSHQYGTSRYTTSSLKPDVCSFKNTGFASSVPRGFQKENLTSEVGTHLDTAATLPKKATKNPKRVQDTANTKLEKSPPSPTLFVPRHAVDSPSLPAPFSFASLKHTSSGSNEPHEELSNGKTLGGFEVTDDEVSDSSFSAHPAPKSTSQSASMPKRTGLPARPKSTRPAQDATRIGVGSSQEGHSDPKSTSSETKPRVKENTTIRQQRSTKPLSLGEQLLIRTKKPNIRIEKVPIEKPKDTSRTAKVSTTNPSSISVPKAGTQSTSKTTVPEKVPRREVSPTAQTGTAVSPPSSRTSGDAFTTHGVPLSEAGFKLKRGRSREKYEEEAKLLVVPISKIPGPLEREPPRLVSTDNNLYTAPDSTLLGTVSTSTYEGNPPQTISWAPSLDSTRKRAANQALSPRSIRADRPATKPTCQQIIAIGQHFETVGQHITDTGQQIIAAGQQIMDTHSNTNIAPRAGDGITNDKNYMQNTFEHVNAHPRPMGMAQLRKKWMKKLEKRLERRKNRAET</sequence>
<feature type="region of interest" description="Disordered" evidence="1">
    <location>
        <begin position="133"/>
        <end position="400"/>
    </location>
</feature>
<dbReference type="Proteomes" id="UP000654918">
    <property type="component" value="Unassembled WGS sequence"/>
</dbReference>
<protein>
    <submittedName>
        <fullName evidence="2">Uncharacterized protein</fullName>
    </submittedName>
</protein>
<feature type="compositionally biased region" description="Polar residues" evidence="1">
    <location>
        <begin position="230"/>
        <end position="247"/>
    </location>
</feature>
<name>A0A8H6NLV1_9PEZI</name>
<proteinExistence type="predicted"/>
<feature type="region of interest" description="Disordered" evidence="1">
    <location>
        <begin position="1"/>
        <end position="52"/>
    </location>
</feature>
<comment type="caution">
    <text evidence="2">The sequence shown here is derived from an EMBL/GenBank/DDBJ whole genome shotgun (WGS) entry which is preliminary data.</text>
</comment>
<keyword evidence="3" id="KW-1185">Reference proteome</keyword>
<feature type="compositionally biased region" description="Polar residues" evidence="1">
    <location>
        <begin position="17"/>
        <end position="33"/>
    </location>
</feature>
<organism evidence="2 3">
    <name type="scientific">Colletotrichum plurivorum</name>
    <dbReference type="NCBI Taxonomy" id="2175906"/>
    <lineage>
        <taxon>Eukaryota</taxon>
        <taxon>Fungi</taxon>
        <taxon>Dikarya</taxon>
        <taxon>Ascomycota</taxon>
        <taxon>Pezizomycotina</taxon>
        <taxon>Sordariomycetes</taxon>
        <taxon>Hypocreomycetidae</taxon>
        <taxon>Glomerellales</taxon>
        <taxon>Glomerellaceae</taxon>
        <taxon>Colletotrichum</taxon>
        <taxon>Colletotrichum orchidearum species complex</taxon>
    </lineage>
</organism>
<feature type="compositionally biased region" description="Polar residues" evidence="1">
    <location>
        <begin position="273"/>
        <end position="288"/>
    </location>
</feature>
<feature type="compositionally biased region" description="Polar residues" evidence="1">
    <location>
        <begin position="339"/>
        <end position="364"/>
    </location>
</feature>
<feature type="compositionally biased region" description="Low complexity" evidence="1">
    <location>
        <begin position="186"/>
        <end position="198"/>
    </location>
</feature>
<feature type="compositionally biased region" description="Polar residues" evidence="1">
    <location>
        <begin position="96"/>
        <end position="108"/>
    </location>
</feature>
<dbReference type="EMBL" id="WIGO01000020">
    <property type="protein sequence ID" value="KAF6838189.1"/>
    <property type="molecule type" value="Genomic_DNA"/>
</dbReference>
<feature type="compositionally biased region" description="Basic and acidic residues" evidence="1">
    <location>
        <begin position="323"/>
        <end position="338"/>
    </location>
</feature>
<feature type="compositionally biased region" description="Basic and acidic residues" evidence="1">
    <location>
        <begin position="1"/>
        <end position="14"/>
    </location>
</feature>
<evidence type="ECO:0000313" key="2">
    <source>
        <dbReference type="EMBL" id="KAF6838189.1"/>
    </source>
</evidence>
<feature type="compositionally biased region" description="Polar residues" evidence="1">
    <location>
        <begin position="298"/>
        <end position="307"/>
    </location>
</feature>
<feature type="compositionally biased region" description="Low complexity" evidence="1">
    <location>
        <begin position="36"/>
        <end position="45"/>
    </location>
</feature>
<dbReference type="AlphaFoldDB" id="A0A8H6NLV1"/>
<feature type="compositionally biased region" description="Polar residues" evidence="1">
    <location>
        <begin position="376"/>
        <end position="395"/>
    </location>
</feature>
<accession>A0A8H6NLV1</accession>
<evidence type="ECO:0000256" key="1">
    <source>
        <dbReference type="SAM" id="MobiDB-lite"/>
    </source>
</evidence>
<gene>
    <name evidence="2" type="ORF">CPLU01_02550</name>
</gene>
<feature type="region of interest" description="Disordered" evidence="1">
    <location>
        <begin position="69"/>
        <end position="108"/>
    </location>
</feature>
<feature type="compositionally biased region" description="Basic and acidic residues" evidence="1">
    <location>
        <begin position="74"/>
        <end position="85"/>
    </location>
</feature>
<evidence type="ECO:0000313" key="3">
    <source>
        <dbReference type="Proteomes" id="UP000654918"/>
    </source>
</evidence>